<proteinExistence type="inferred from homology"/>
<protein>
    <submittedName>
        <fullName evidence="3">Lipoprotein</fullName>
    </submittedName>
</protein>
<comment type="similarity">
    <text evidence="1">Belongs to the MlaA family.</text>
</comment>
<dbReference type="PANTHER" id="PTHR30035">
    <property type="entry name" value="LIPOPROTEIN VACJ-RELATED"/>
    <property type="match status" value="1"/>
</dbReference>
<gene>
    <name evidence="3" type="ORF">PM10SUCC1_24660</name>
</gene>
<dbReference type="Pfam" id="PF04333">
    <property type="entry name" value="MlaA"/>
    <property type="match status" value="1"/>
</dbReference>
<dbReference type="PANTHER" id="PTHR30035:SF3">
    <property type="entry name" value="INTERMEMBRANE PHOSPHOLIPID TRANSPORT SYSTEM LIPOPROTEIN MLAA"/>
    <property type="match status" value="1"/>
</dbReference>
<evidence type="ECO:0000313" key="4">
    <source>
        <dbReference type="Proteomes" id="UP001144471"/>
    </source>
</evidence>
<keyword evidence="2" id="KW-0732">Signal</keyword>
<dbReference type="Proteomes" id="UP001144471">
    <property type="component" value="Unassembled WGS sequence"/>
</dbReference>
<evidence type="ECO:0000256" key="2">
    <source>
        <dbReference type="ARBA" id="ARBA00022729"/>
    </source>
</evidence>
<reference evidence="3" key="1">
    <citation type="submission" date="2022-12" db="EMBL/GenBank/DDBJ databases">
        <title>Reference genome sequencing for broad-spectrum identification of bacterial and archaeal isolates by mass spectrometry.</title>
        <authorList>
            <person name="Sekiguchi Y."/>
            <person name="Tourlousse D.M."/>
        </authorList>
    </citation>
    <scope>NUCLEOTIDE SEQUENCE</scope>
    <source>
        <strain evidence="3">10succ1</strain>
    </source>
</reference>
<evidence type="ECO:0000256" key="1">
    <source>
        <dbReference type="ARBA" id="ARBA00010634"/>
    </source>
</evidence>
<dbReference type="PRINTS" id="PR01805">
    <property type="entry name" value="VACJLIPOPROT"/>
</dbReference>
<dbReference type="AlphaFoldDB" id="A0A9W6GNT3"/>
<sequence length="252" mass="28431">MKNKYLLIILLIVFGVSCSSLSNRNTTVEEKSILETGVEDSTDLVGVYDPWEPFNRRMYYFNAKLDKYVLLPTARAYQTVTPDPVEKGVHNFFKNLGEVKTFTNSVLQGETKKSLITFNRFAINSTFGVFGIFDVATKVGLSRQKEDFGLTLAKYGVKSGPYLVLPLFGPSNVRDATGLGVDTVFRGYTDPLEIADASQSDLEIMLLNGIDTRANIDFRYHGTGSPFEYEIVRYLYFKLRELEVGNGEDIRY</sequence>
<keyword evidence="3" id="KW-0449">Lipoprotein</keyword>
<name>A0A9W6GNT3_9FUSO</name>
<organism evidence="3 4">
    <name type="scientific">Propionigenium maris DSM 9537</name>
    <dbReference type="NCBI Taxonomy" id="1123000"/>
    <lineage>
        <taxon>Bacteria</taxon>
        <taxon>Fusobacteriati</taxon>
        <taxon>Fusobacteriota</taxon>
        <taxon>Fusobacteriia</taxon>
        <taxon>Fusobacteriales</taxon>
        <taxon>Fusobacteriaceae</taxon>
        <taxon>Propionigenium</taxon>
    </lineage>
</organism>
<dbReference type="GO" id="GO:0016020">
    <property type="term" value="C:membrane"/>
    <property type="evidence" value="ECO:0007669"/>
    <property type="project" value="InterPro"/>
</dbReference>
<keyword evidence="4" id="KW-1185">Reference proteome</keyword>
<dbReference type="PROSITE" id="PS51257">
    <property type="entry name" value="PROKAR_LIPOPROTEIN"/>
    <property type="match status" value="1"/>
</dbReference>
<accession>A0A9W6GNT3</accession>
<dbReference type="RefSeq" id="WP_281836361.1">
    <property type="nucleotide sequence ID" value="NZ_BSDY01000011.1"/>
</dbReference>
<dbReference type="EMBL" id="BSDY01000011">
    <property type="protein sequence ID" value="GLI56952.1"/>
    <property type="molecule type" value="Genomic_DNA"/>
</dbReference>
<dbReference type="GO" id="GO:0120010">
    <property type="term" value="P:intermembrane phospholipid transfer"/>
    <property type="evidence" value="ECO:0007669"/>
    <property type="project" value="TreeGrafter"/>
</dbReference>
<comment type="caution">
    <text evidence="3">The sequence shown here is derived from an EMBL/GenBank/DDBJ whole genome shotgun (WGS) entry which is preliminary data.</text>
</comment>
<dbReference type="InterPro" id="IPR007428">
    <property type="entry name" value="MlaA"/>
</dbReference>
<evidence type="ECO:0000313" key="3">
    <source>
        <dbReference type="EMBL" id="GLI56952.1"/>
    </source>
</evidence>